<dbReference type="EMBL" id="KZ666883">
    <property type="protein sequence ID" value="PPR93076.1"/>
    <property type="molecule type" value="Genomic_DNA"/>
</dbReference>
<protein>
    <submittedName>
        <fullName evidence="1">Uncharacterized protein</fullName>
    </submittedName>
</protein>
<reference evidence="1 2" key="1">
    <citation type="submission" date="2015-01" db="EMBL/GenBank/DDBJ databases">
        <title>Genome of allotetraploid Gossypium barbadense reveals genomic plasticity and fiber elongation in cotton evolution.</title>
        <authorList>
            <person name="Chen X."/>
            <person name="Liu X."/>
            <person name="Zhao B."/>
            <person name="Zheng H."/>
            <person name="Hu Y."/>
            <person name="Lu G."/>
            <person name="Yang C."/>
            <person name="Chen J."/>
            <person name="Shan C."/>
            <person name="Zhang L."/>
            <person name="Zhou Y."/>
            <person name="Wang L."/>
            <person name="Guo W."/>
            <person name="Bai Y."/>
            <person name="Ruan J."/>
            <person name="Shangguan X."/>
            <person name="Mao Y."/>
            <person name="Jiang J."/>
            <person name="Zhu Y."/>
            <person name="Lei J."/>
            <person name="Kang H."/>
            <person name="Chen S."/>
            <person name="He X."/>
            <person name="Wang R."/>
            <person name="Wang Y."/>
            <person name="Chen J."/>
            <person name="Wang L."/>
            <person name="Yu S."/>
            <person name="Wang B."/>
            <person name="Wei J."/>
            <person name="Song S."/>
            <person name="Lu X."/>
            <person name="Gao Z."/>
            <person name="Gu W."/>
            <person name="Deng X."/>
            <person name="Ma D."/>
            <person name="Wang S."/>
            <person name="Liang W."/>
            <person name="Fang L."/>
            <person name="Cai C."/>
            <person name="Zhu X."/>
            <person name="Zhou B."/>
            <person name="Zhang Y."/>
            <person name="Chen Z."/>
            <person name="Xu S."/>
            <person name="Zhu R."/>
            <person name="Wang S."/>
            <person name="Zhang T."/>
            <person name="Zhao G."/>
        </authorList>
    </citation>
    <scope>NUCLEOTIDE SEQUENCE [LARGE SCALE GENOMIC DNA]</scope>
    <source>
        <strain evidence="2">cv. Xinhai21</strain>
        <tissue evidence="1">Leaf</tissue>
    </source>
</reference>
<organism evidence="1 2">
    <name type="scientific">Gossypium barbadense</name>
    <name type="common">Sea Island cotton</name>
    <name type="synonym">Hibiscus barbadensis</name>
    <dbReference type="NCBI Taxonomy" id="3634"/>
    <lineage>
        <taxon>Eukaryota</taxon>
        <taxon>Viridiplantae</taxon>
        <taxon>Streptophyta</taxon>
        <taxon>Embryophyta</taxon>
        <taxon>Tracheophyta</taxon>
        <taxon>Spermatophyta</taxon>
        <taxon>Magnoliopsida</taxon>
        <taxon>eudicotyledons</taxon>
        <taxon>Gunneridae</taxon>
        <taxon>Pentapetalae</taxon>
        <taxon>rosids</taxon>
        <taxon>malvids</taxon>
        <taxon>Malvales</taxon>
        <taxon>Malvaceae</taxon>
        <taxon>Malvoideae</taxon>
        <taxon>Gossypium</taxon>
    </lineage>
</organism>
<dbReference type="Proteomes" id="UP000239757">
    <property type="component" value="Unassembled WGS sequence"/>
</dbReference>
<sequence length="106" mass="12038">MCLFSVRSLVPLGSVEELLATYDSQRRELPAPLTVGNGFGGKVLKLGMAEQPCWQCLCCCYWRSQLERDFYTSGEYCRCSTKSNTHTLSLCLKSINYDKQQSYIAF</sequence>
<dbReference type="AlphaFoldDB" id="A0A2P5WPQ8"/>
<accession>A0A2P5WPQ8</accession>
<evidence type="ECO:0000313" key="2">
    <source>
        <dbReference type="Proteomes" id="UP000239757"/>
    </source>
</evidence>
<gene>
    <name evidence="1" type="ORF">GOBAR_AA27600</name>
</gene>
<name>A0A2P5WPQ8_GOSBA</name>
<proteinExistence type="predicted"/>
<evidence type="ECO:0000313" key="1">
    <source>
        <dbReference type="EMBL" id="PPR93076.1"/>
    </source>
</evidence>